<sequence length="25" mass="2756">MKKLLGIVVLGLFLITPSQADDIRD</sequence>
<name>A0A382UTR7_9ZZZZ</name>
<dbReference type="EMBL" id="UINC01146747">
    <property type="protein sequence ID" value="SVD37659.1"/>
    <property type="molecule type" value="Genomic_DNA"/>
</dbReference>
<evidence type="ECO:0000313" key="1">
    <source>
        <dbReference type="EMBL" id="SVD37659.1"/>
    </source>
</evidence>
<organism evidence="1">
    <name type="scientific">marine metagenome</name>
    <dbReference type="NCBI Taxonomy" id="408172"/>
    <lineage>
        <taxon>unclassified sequences</taxon>
        <taxon>metagenomes</taxon>
        <taxon>ecological metagenomes</taxon>
    </lineage>
</organism>
<accession>A0A382UTR7</accession>
<gene>
    <name evidence="1" type="ORF">METZ01_LOCUS390513</name>
</gene>
<proteinExistence type="predicted"/>
<feature type="non-terminal residue" evidence="1">
    <location>
        <position position="25"/>
    </location>
</feature>
<protein>
    <submittedName>
        <fullName evidence="1">Uncharacterized protein</fullName>
    </submittedName>
</protein>
<reference evidence="1" key="1">
    <citation type="submission" date="2018-05" db="EMBL/GenBank/DDBJ databases">
        <authorList>
            <person name="Lanie J.A."/>
            <person name="Ng W.-L."/>
            <person name="Kazmierczak K.M."/>
            <person name="Andrzejewski T.M."/>
            <person name="Davidsen T.M."/>
            <person name="Wayne K.J."/>
            <person name="Tettelin H."/>
            <person name="Glass J.I."/>
            <person name="Rusch D."/>
            <person name="Podicherti R."/>
            <person name="Tsui H.-C.T."/>
            <person name="Winkler M.E."/>
        </authorList>
    </citation>
    <scope>NUCLEOTIDE SEQUENCE</scope>
</reference>
<dbReference type="AlphaFoldDB" id="A0A382UTR7"/>